<feature type="transmembrane region" description="Helical" evidence="2">
    <location>
        <begin position="221"/>
        <end position="250"/>
    </location>
</feature>
<evidence type="ECO:0000256" key="2">
    <source>
        <dbReference type="SAM" id="Phobius"/>
    </source>
</evidence>
<feature type="transmembrane region" description="Helical" evidence="2">
    <location>
        <begin position="262"/>
        <end position="282"/>
    </location>
</feature>
<keyword evidence="2" id="KW-1133">Transmembrane helix</keyword>
<feature type="transmembrane region" description="Helical" evidence="2">
    <location>
        <begin position="385"/>
        <end position="406"/>
    </location>
</feature>
<feature type="compositionally biased region" description="Low complexity" evidence="1">
    <location>
        <begin position="20"/>
        <end position="67"/>
    </location>
</feature>
<reference evidence="3" key="1">
    <citation type="submission" date="2022-03" db="EMBL/GenBank/DDBJ databases">
        <title>Draft genome sequence of Aduncisulcus paluster, a free-living microaerophilic Fornicata.</title>
        <authorList>
            <person name="Yuyama I."/>
            <person name="Kume K."/>
            <person name="Tamura T."/>
            <person name="Inagaki Y."/>
            <person name="Hashimoto T."/>
        </authorList>
    </citation>
    <scope>NUCLEOTIDE SEQUENCE</scope>
    <source>
        <strain evidence="3">NY0171</strain>
    </source>
</reference>
<organism evidence="3 4">
    <name type="scientific">Aduncisulcus paluster</name>
    <dbReference type="NCBI Taxonomy" id="2918883"/>
    <lineage>
        <taxon>Eukaryota</taxon>
        <taxon>Metamonada</taxon>
        <taxon>Carpediemonas-like organisms</taxon>
        <taxon>Aduncisulcus</taxon>
    </lineage>
</organism>
<accession>A0ABQ5KTM4</accession>
<comment type="caution">
    <text evidence="3">The sequence shown here is derived from an EMBL/GenBank/DDBJ whole genome shotgun (WGS) entry which is preliminary data.</text>
</comment>
<dbReference type="Proteomes" id="UP001057375">
    <property type="component" value="Unassembled WGS sequence"/>
</dbReference>
<evidence type="ECO:0000313" key="4">
    <source>
        <dbReference type="Proteomes" id="UP001057375"/>
    </source>
</evidence>
<feature type="transmembrane region" description="Helical" evidence="2">
    <location>
        <begin position="140"/>
        <end position="161"/>
    </location>
</feature>
<keyword evidence="2" id="KW-0472">Membrane</keyword>
<proteinExistence type="predicted"/>
<gene>
    <name evidence="3" type="ORF">ADUPG1_008902</name>
</gene>
<feature type="transmembrane region" description="Helical" evidence="2">
    <location>
        <begin position="188"/>
        <end position="209"/>
    </location>
</feature>
<evidence type="ECO:0000256" key="1">
    <source>
        <dbReference type="SAM" id="MobiDB-lite"/>
    </source>
</evidence>
<name>A0ABQ5KTM4_9EUKA</name>
<keyword evidence="2" id="KW-0812">Transmembrane</keyword>
<keyword evidence="4" id="KW-1185">Reference proteome</keyword>
<dbReference type="EMBL" id="BQXS01011076">
    <property type="protein sequence ID" value="GKT35823.1"/>
    <property type="molecule type" value="Genomic_DNA"/>
</dbReference>
<feature type="non-terminal residue" evidence="3">
    <location>
        <position position="1"/>
    </location>
</feature>
<evidence type="ECO:0000313" key="3">
    <source>
        <dbReference type="EMBL" id="GKT35823.1"/>
    </source>
</evidence>
<feature type="transmembrane region" description="Helical" evidence="2">
    <location>
        <begin position="302"/>
        <end position="325"/>
    </location>
</feature>
<protein>
    <submittedName>
        <fullName evidence="3">Uncharacterized protein</fullName>
    </submittedName>
</protein>
<sequence>DIIKSENVAKVFGGRVASLPDLPEVSSLPSPVVQPSTVRVPSATPPSTTTSHVPPPNTTSNTTSNTTGGDVDNPSAETQFLRSKPGAEFKHPVFGCDFRHPTIYPADYTNADKRRDFFRRGLYSGIEHRSEEDMIYEYKIASLINIPIGIAWIALFFMCFLKQKNNGSFDKDMVYDIWIIDNFMETRYTLLFVFIGLVCAQILETYMKMSNELKLYEFNEIAIIIIWFVEIVLYIASITLGFISTLCLCLNNDSDGNYGIHAYMGPLRFTFQLIFCAIEGALMKKMSTTEGFSNGGRAFLGFLAHLVLSYGLYTCLNLFVIPHLVDSEAIFESGASYVFFMFRWICPLFESVGMLFHNSIDNDDSSFGTFLSDSCALRRLTGYYYIHYFLIDYISLASPILIFVICDS</sequence>
<feature type="region of interest" description="Disordered" evidence="1">
    <location>
        <begin position="20"/>
        <end position="78"/>
    </location>
</feature>